<keyword evidence="5" id="KW-1185">Reference proteome</keyword>
<evidence type="ECO:0000256" key="2">
    <source>
        <dbReference type="SAM" id="Phobius"/>
    </source>
</evidence>
<keyword evidence="3" id="KW-0732">Signal</keyword>
<sequence>MATAVLSAAVAGLALAPAAQAQGVTNPADNPFPISVTIDGQTYSDGRDTLPGYDDVACTPIPYVSYDFGQNAILYYDADGQLLKTAKWTEWSRISSYQAWVDDQKTPTPTATPTNTPSATATAPPTNGGGGNPQTTTTTTTNPAATTQPSTTTTKSPSTRTQTTSKSQTTTKSSNKTQSTKTSSNKTESTKSTTPSPSTTSTSSTTNSSTTRTSTSGSSPSSSGSASSSSASASTAGSDAAPDTAVTASTDAAAGTAAVDGAAPVVDAAPQVPGGSTEVAANGAPAGGPGTGVVPGAVANVADTTKYELASQAASHVGDTRLAGVGILVALVALGFFCLAFGEVREQLFGRRRTKHN</sequence>
<dbReference type="RefSeq" id="WP_270006266.1">
    <property type="nucleotide sequence ID" value="NZ_JAPCID010000008.1"/>
</dbReference>
<feature type="transmembrane region" description="Helical" evidence="2">
    <location>
        <begin position="322"/>
        <end position="342"/>
    </location>
</feature>
<evidence type="ECO:0000313" key="5">
    <source>
        <dbReference type="Proteomes" id="UP001147700"/>
    </source>
</evidence>
<dbReference type="EMBL" id="JAPCID010000008">
    <property type="protein sequence ID" value="MDA0137293.1"/>
    <property type="molecule type" value="Genomic_DNA"/>
</dbReference>
<evidence type="ECO:0000313" key="4">
    <source>
        <dbReference type="EMBL" id="MDA0137293.1"/>
    </source>
</evidence>
<keyword evidence="2" id="KW-0812">Transmembrane</keyword>
<feature type="region of interest" description="Disordered" evidence="1">
    <location>
        <begin position="103"/>
        <end position="243"/>
    </location>
</feature>
<gene>
    <name evidence="4" type="ORF">OJ962_07295</name>
</gene>
<name>A0ABT4RFM9_9ACTN</name>
<keyword evidence="2" id="KW-1133">Transmembrane helix</keyword>
<organism evidence="4 5">
    <name type="scientific">Solirubrobacter deserti</name>
    <dbReference type="NCBI Taxonomy" id="2282478"/>
    <lineage>
        <taxon>Bacteria</taxon>
        <taxon>Bacillati</taxon>
        <taxon>Actinomycetota</taxon>
        <taxon>Thermoleophilia</taxon>
        <taxon>Solirubrobacterales</taxon>
        <taxon>Solirubrobacteraceae</taxon>
        <taxon>Solirubrobacter</taxon>
    </lineage>
</organism>
<feature type="chain" id="PRO_5046586375" evidence="3">
    <location>
        <begin position="22"/>
        <end position="357"/>
    </location>
</feature>
<feature type="signal peptide" evidence="3">
    <location>
        <begin position="1"/>
        <end position="21"/>
    </location>
</feature>
<comment type="caution">
    <text evidence="4">The sequence shown here is derived from an EMBL/GenBank/DDBJ whole genome shotgun (WGS) entry which is preliminary data.</text>
</comment>
<reference evidence="4" key="1">
    <citation type="submission" date="2022-10" db="EMBL/GenBank/DDBJ databases">
        <title>The WGS of Solirubrobacter sp. CPCC 204708.</title>
        <authorList>
            <person name="Jiang Z."/>
        </authorList>
    </citation>
    <scope>NUCLEOTIDE SEQUENCE</scope>
    <source>
        <strain evidence="4">CPCC 204708</strain>
    </source>
</reference>
<evidence type="ECO:0000256" key="1">
    <source>
        <dbReference type="SAM" id="MobiDB-lite"/>
    </source>
</evidence>
<protein>
    <submittedName>
        <fullName evidence="4">Uncharacterized protein</fullName>
    </submittedName>
</protein>
<dbReference type="Proteomes" id="UP001147700">
    <property type="component" value="Unassembled WGS sequence"/>
</dbReference>
<accession>A0ABT4RFM9</accession>
<evidence type="ECO:0000256" key="3">
    <source>
        <dbReference type="SAM" id="SignalP"/>
    </source>
</evidence>
<feature type="compositionally biased region" description="Low complexity" evidence="1">
    <location>
        <begin position="106"/>
        <end position="126"/>
    </location>
</feature>
<feature type="compositionally biased region" description="Low complexity" evidence="1">
    <location>
        <begin position="269"/>
        <end position="284"/>
    </location>
</feature>
<feature type="region of interest" description="Disordered" evidence="1">
    <location>
        <begin position="269"/>
        <end position="288"/>
    </location>
</feature>
<proteinExistence type="predicted"/>
<keyword evidence="2" id="KW-0472">Membrane</keyword>
<feature type="compositionally biased region" description="Low complexity" evidence="1">
    <location>
        <begin position="133"/>
        <end position="243"/>
    </location>
</feature>